<dbReference type="OrthoDB" id="7261414at2"/>
<keyword evidence="3" id="KW-1185">Reference proteome</keyword>
<organism evidence="2 3">
    <name type="scientific">Bosea caraganae</name>
    <dbReference type="NCBI Taxonomy" id="2763117"/>
    <lineage>
        <taxon>Bacteria</taxon>
        <taxon>Pseudomonadati</taxon>
        <taxon>Pseudomonadota</taxon>
        <taxon>Alphaproteobacteria</taxon>
        <taxon>Hyphomicrobiales</taxon>
        <taxon>Boseaceae</taxon>
        <taxon>Bosea</taxon>
    </lineage>
</organism>
<keyword evidence="1" id="KW-0732">Signal</keyword>
<dbReference type="PANTHER" id="PTHR30632:SF11">
    <property type="entry name" value="BLR4797 PROTEIN"/>
    <property type="match status" value="1"/>
</dbReference>
<dbReference type="GO" id="GO:0030973">
    <property type="term" value="F:molybdate ion binding"/>
    <property type="evidence" value="ECO:0007669"/>
    <property type="project" value="TreeGrafter"/>
</dbReference>
<dbReference type="Gene3D" id="3.40.190.10">
    <property type="entry name" value="Periplasmic binding protein-like II"/>
    <property type="match status" value="2"/>
</dbReference>
<accession>A0A370L9P5</accession>
<sequence length="257" mass="27041">MFSLFLDGNSVLRRCVIAAVASGLGFSAHAADIKVVAPNAVKESVLEIGSQFAKATGHKVIFTWGGSEAITKRIADGEEFDIVVTTSQAIDRMASAEKVAAESKVDFSRSAVAAAVRADVPRPNISTVDGVRQALLNAESIAISSGASGRYFEQLFERLGVAEQIKHKIKQPPSGAQIGDLLANGGAQLGFQQVSELLHAKGIVYLGPLPAEIQNYTVWSAGLHKSSQRPDLARALILALAAAEAKGVLRQSGLEPL</sequence>
<dbReference type="RefSeq" id="WP_114828170.1">
    <property type="nucleotide sequence ID" value="NZ_QQTO01000037.1"/>
</dbReference>
<dbReference type="GO" id="GO:0015689">
    <property type="term" value="P:molybdate ion transport"/>
    <property type="evidence" value="ECO:0007669"/>
    <property type="project" value="TreeGrafter"/>
</dbReference>
<feature type="chain" id="PRO_5030068518" evidence="1">
    <location>
        <begin position="31"/>
        <end position="257"/>
    </location>
</feature>
<name>A0A370L9P5_9HYPH</name>
<dbReference type="PANTHER" id="PTHR30632">
    <property type="entry name" value="MOLYBDATE-BINDING PERIPLASMIC PROTEIN"/>
    <property type="match status" value="1"/>
</dbReference>
<comment type="caution">
    <text evidence="2">The sequence shown here is derived from an EMBL/GenBank/DDBJ whole genome shotgun (WGS) entry which is preliminary data.</text>
</comment>
<protein>
    <submittedName>
        <fullName evidence="2">ABC transporter substrate-binding protein</fullName>
    </submittedName>
</protein>
<reference evidence="3" key="1">
    <citation type="submission" date="2018-07" db="EMBL/GenBank/DDBJ databases">
        <authorList>
            <person name="Safronova V.I."/>
            <person name="Chirak E.R."/>
            <person name="Sazanova A.L."/>
        </authorList>
    </citation>
    <scope>NUCLEOTIDE SEQUENCE [LARGE SCALE GENOMIC DNA]</scope>
    <source>
        <strain evidence="3">RCAM04685</strain>
    </source>
</reference>
<dbReference type="Pfam" id="PF13531">
    <property type="entry name" value="SBP_bac_11"/>
    <property type="match status" value="1"/>
</dbReference>
<dbReference type="SUPFAM" id="SSF53850">
    <property type="entry name" value="Periplasmic binding protein-like II"/>
    <property type="match status" value="1"/>
</dbReference>
<dbReference type="AlphaFoldDB" id="A0A370L9P5"/>
<proteinExistence type="predicted"/>
<gene>
    <name evidence="2" type="ORF">DWE98_05455</name>
</gene>
<feature type="signal peptide" evidence="1">
    <location>
        <begin position="1"/>
        <end position="30"/>
    </location>
</feature>
<dbReference type="EMBL" id="QQTP01000002">
    <property type="protein sequence ID" value="RDJ28045.1"/>
    <property type="molecule type" value="Genomic_DNA"/>
</dbReference>
<evidence type="ECO:0000313" key="2">
    <source>
        <dbReference type="EMBL" id="RDJ28045.1"/>
    </source>
</evidence>
<evidence type="ECO:0000313" key="3">
    <source>
        <dbReference type="Proteomes" id="UP000255207"/>
    </source>
</evidence>
<dbReference type="InterPro" id="IPR050682">
    <property type="entry name" value="ModA/WtpA"/>
</dbReference>
<dbReference type="Proteomes" id="UP000255207">
    <property type="component" value="Unassembled WGS sequence"/>
</dbReference>
<evidence type="ECO:0000256" key="1">
    <source>
        <dbReference type="SAM" id="SignalP"/>
    </source>
</evidence>